<dbReference type="InterPro" id="IPR008271">
    <property type="entry name" value="Ser/Thr_kinase_AS"/>
</dbReference>
<dbReference type="InterPro" id="IPR032675">
    <property type="entry name" value="LRR_dom_sf"/>
</dbReference>
<dbReference type="Gene3D" id="1.10.510.10">
    <property type="entry name" value="Transferase(Phosphotransferase) domain 1"/>
    <property type="match status" value="1"/>
</dbReference>
<comment type="subcellular location">
    <subcellularLocation>
        <location evidence="1">Membrane</location>
        <topology evidence="1">Single-pass type I membrane protein</topology>
    </subcellularLocation>
</comment>
<evidence type="ECO:0000256" key="3">
    <source>
        <dbReference type="ARBA" id="ARBA00022614"/>
    </source>
</evidence>
<dbReference type="PANTHER" id="PTHR48053">
    <property type="entry name" value="LEUCINE RICH REPEAT FAMILY PROTEIN, EXPRESSED"/>
    <property type="match status" value="1"/>
</dbReference>
<evidence type="ECO:0000256" key="7">
    <source>
        <dbReference type="ARBA" id="ARBA00022989"/>
    </source>
</evidence>
<keyword evidence="9" id="KW-0675">Receptor</keyword>
<keyword evidence="3" id="KW-0433">Leucine-rich repeat</keyword>
<accession>A0A6L2P2Q6</accession>
<dbReference type="InterPro" id="IPR001611">
    <property type="entry name" value="Leu-rich_rpt"/>
</dbReference>
<keyword evidence="7" id="KW-1133">Transmembrane helix</keyword>
<dbReference type="FunFam" id="3.80.10.10:FF:000383">
    <property type="entry name" value="Leucine-rich repeat receptor protein kinase EMS1"/>
    <property type="match status" value="1"/>
</dbReference>
<dbReference type="FunFam" id="3.80.10.10:FF:000400">
    <property type="entry name" value="Nuclear pore complex protein NUP107"/>
    <property type="match status" value="1"/>
</dbReference>
<evidence type="ECO:0000313" key="11">
    <source>
        <dbReference type="EMBL" id="GEU91542.1"/>
    </source>
</evidence>
<dbReference type="PANTHER" id="PTHR48053:SF37">
    <property type="entry name" value="LEUCINE-RICH REPEAT PROTEIN KINASE FAMILY PROTEIN"/>
    <property type="match status" value="1"/>
</dbReference>
<evidence type="ECO:0000256" key="9">
    <source>
        <dbReference type="ARBA" id="ARBA00023170"/>
    </source>
</evidence>
<dbReference type="SUPFAM" id="SSF56112">
    <property type="entry name" value="Protein kinase-like (PK-like)"/>
    <property type="match status" value="1"/>
</dbReference>
<evidence type="ECO:0000256" key="1">
    <source>
        <dbReference type="ARBA" id="ARBA00004479"/>
    </source>
</evidence>
<evidence type="ECO:0000256" key="2">
    <source>
        <dbReference type="ARBA" id="ARBA00008684"/>
    </source>
</evidence>
<keyword evidence="6" id="KW-0677">Repeat</keyword>
<feature type="domain" description="Protein kinase" evidence="10">
    <location>
        <begin position="395"/>
        <end position="737"/>
    </location>
</feature>
<dbReference type="Pfam" id="PF00560">
    <property type="entry name" value="LRR_1"/>
    <property type="match status" value="2"/>
</dbReference>
<reference evidence="11" key="1">
    <citation type="journal article" date="2019" name="Sci. Rep.">
        <title>Draft genome of Tanacetum cinerariifolium, the natural source of mosquito coil.</title>
        <authorList>
            <person name="Yamashiro T."/>
            <person name="Shiraishi A."/>
            <person name="Satake H."/>
            <person name="Nakayama K."/>
        </authorList>
    </citation>
    <scope>NUCLEOTIDE SEQUENCE</scope>
</reference>
<sequence length="856" mass="95846">MIIEISYHYQVISGYNITAVSPTPTQAEDKRPMLLLMILTSNGSNETDYLSLLSFKSMITHDPYKVLATWNHSFHFCNWSGILCGKQHKRVIVLWLDSQVLEGSLSPHVGDLSFLLALYLPNNSFQGTIPHELELWLGGNKLAGSITKEMSLLSKLAFLVIEKNKLTGGIPPFLGNITSMKVFSATSNPLGGSIPDTLGHWKSLALRDNELTRALPPALSKCSELVFLAMSSNSFSGKLTLDFSKLKDINFISLYSNNFHGRGEADDLRTESIIWKPAFRAVPDAIGNLSLLTKLYLESNKLAGHIPSSLGNCKELIGLNLSDNRLSGKIPKEILQLPSLTYFLALSHNNLSGLIVKIMYGSLNLDIQKAWSVKGISALASRLGKPLVMDDMTANMCHNGTGRSAYASVLVEIKASKGFKDIIKKKRNSQQSQSLGNERFLNVSYNELLKATDGFSTENLIGEGGFSFVCKAILDYDDDNIVAYRLNDFKALVYEFMSNGSVQDWLHSSANTSKLNLLQRINILKDVATALDYLCNFCQTTIVHGDLKHSNILLDADTVVHVGDFGLARLLEYGIGSDMTSCEDVYSFGILLLEVMNGKKPTDSMFNEGLSLHKFAYMALPDHVFDVIDNDAIAKDKGKGIMVEPEKPLKRKDQITHDEELAIELEAQMQAELEEDERLSREKNEVDIAIIAQWDDVQATINAQLAEQFQAQEREQLFIDKRSKLLAELIESRRKYFAAKKAKEIRNKPPTKAQQKKYYVSKRAGDELEQEIPDDEIAINAIALATKPPIIVDWKIIKEEMISYCQIIKADGSSRRHSSMIQMLQHIDREDLETLWKLVKAKYGNTRPEEDYERVL</sequence>
<organism evidence="11">
    <name type="scientific">Tanacetum cinerariifolium</name>
    <name type="common">Dalmatian daisy</name>
    <name type="synonym">Chrysanthemum cinerariifolium</name>
    <dbReference type="NCBI Taxonomy" id="118510"/>
    <lineage>
        <taxon>Eukaryota</taxon>
        <taxon>Viridiplantae</taxon>
        <taxon>Streptophyta</taxon>
        <taxon>Embryophyta</taxon>
        <taxon>Tracheophyta</taxon>
        <taxon>Spermatophyta</taxon>
        <taxon>Magnoliopsida</taxon>
        <taxon>eudicotyledons</taxon>
        <taxon>Gunneridae</taxon>
        <taxon>Pentapetalae</taxon>
        <taxon>asterids</taxon>
        <taxon>campanulids</taxon>
        <taxon>Asterales</taxon>
        <taxon>Asteraceae</taxon>
        <taxon>Asteroideae</taxon>
        <taxon>Anthemideae</taxon>
        <taxon>Anthemidinae</taxon>
        <taxon>Tanacetum</taxon>
    </lineage>
</organism>
<dbReference type="SUPFAM" id="SSF52058">
    <property type="entry name" value="L domain-like"/>
    <property type="match status" value="1"/>
</dbReference>
<evidence type="ECO:0000256" key="4">
    <source>
        <dbReference type="ARBA" id="ARBA00022692"/>
    </source>
</evidence>
<dbReference type="PROSITE" id="PS00108">
    <property type="entry name" value="PROTEIN_KINASE_ST"/>
    <property type="match status" value="1"/>
</dbReference>
<evidence type="ECO:0000259" key="10">
    <source>
        <dbReference type="PROSITE" id="PS50011"/>
    </source>
</evidence>
<comment type="caution">
    <text evidence="11">The sequence shown here is derived from an EMBL/GenBank/DDBJ whole genome shotgun (WGS) entry which is preliminary data.</text>
</comment>
<dbReference type="InterPro" id="IPR011009">
    <property type="entry name" value="Kinase-like_dom_sf"/>
</dbReference>
<dbReference type="GO" id="GO:0004672">
    <property type="term" value="F:protein kinase activity"/>
    <property type="evidence" value="ECO:0007669"/>
    <property type="project" value="InterPro"/>
</dbReference>
<dbReference type="SMART" id="SM00220">
    <property type="entry name" value="S_TKc"/>
    <property type="match status" value="1"/>
</dbReference>
<name>A0A6L2P2Q6_TANCI</name>
<dbReference type="EMBL" id="BKCJ010010427">
    <property type="protein sequence ID" value="GEU91542.1"/>
    <property type="molecule type" value="Genomic_DNA"/>
</dbReference>
<dbReference type="InterPro" id="IPR000719">
    <property type="entry name" value="Prot_kinase_dom"/>
</dbReference>
<keyword evidence="4" id="KW-0812">Transmembrane</keyword>
<protein>
    <submittedName>
        <fullName evidence="11">Leucine-rich repeat protein</fullName>
    </submittedName>
</protein>
<evidence type="ECO:0000256" key="5">
    <source>
        <dbReference type="ARBA" id="ARBA00022729"/>
    </source>
</evidence>
<dbReference type="Pfam" id="PF08263">
    <property type="entry name" value="LRRNT_2"/>
    <property type="match status" value="1"/>
</dbReference>
<dbReference type="InterPro" id="IPR051716">
    <property type="entry name" value="Plant_RL_S/T_kinase"/>
</dbReference>
<keyword evidence="8" id="KW-0472">Membrane</keyword>
<dbReference type="Gene3D" id="3.80.10.10">
    <property type="entry name" value="Ribonuclease Inhibitor"/>
    <property type="match status" value="4"/>
</dbReference>
<dbReference type="InterPro" id="IPR013210">
    <property type="entry name" value="LRR_N_plant-typ"/>
</dbReference>
<evidence type="ECO:0000256" key="6">
    <source>
        <dbReference type="ARBA" id="ARBA00022737"/>
    </source>
</evidence>
<dbReference type="PROSITE" id="PS50011">
    <property type="entry name" value="PROTEIN_KINASE_DOM"/>
    <property type="match status" value="1"/>
</dbReference>
<comment type="similarity">
    <text evidence="2">Belongs to the protein kinase superfamily. Ser/Thr protein kinase family.</text>
</comment>
<dbReference type="Pfam" id="PF07714">
    <property type="entry name" value="PK_Tyr_Ser-Thr"/>
    <property type="match status" value="1"/>
</dbReference>
<proteinExistence type="inferred from homology"/>
<dbReference type="GO" id="GO:0016020">
    <property type="term" value="C:membrane"/>
    <property type="evidence" value="ECO:0007669"/>
    <property type="project" value="UniProtKB-SubCell"/>
</dbReference>
<evidence type="ECO:0000256" key="8">
    <source>
        <dbReference type="ARBA" id="ARBA00023136"/>
    </source>
</evidence>
<dbReference type="AlphaFoldDB" id="A0A6L2P2Q6"/>
<gene>
    <name evidence="11" type="ORF">Tci_063520</name>
</gene>
<dbReference type="GO" id="GO:0005524">
    <property type="term" value="F:ATP binding"/>
    <property type="evidence" value="ECO:0007669"/>
    <property type="project" value="InterPro"/>
</dbReference>
<keyword evidence="5" id="KW-0732">Signal</keyword>
<dbReference type="InterPro" id="IPR001245">
    <property type="entry name" value="Ser-Thr/Tyr_kinase_cat_dom"/>
</dbReference>